<evidence type="ECO:0000313" key="3">
    <source>
        <dbReference type="Proteomes" id="UP000639396"/>
    </source>
</evidence>
<evidence type="ECO:0008006" key="4">
    <source>
        <dbReference type="Google" id="ProtNLM"/>
    </source>
</evidence>
<dbReference type="AlphaFoldDB" id="A0A927GYE8"/>
<dbReference type="EMBL" id="JACXJA010000001">
    <property type="protein sequence ID" value="MBD2860374.1"/>
    <property type="molecule type" value="Genomic_DNA"/>
</dbReference>
<organism evidence="2 3">
    <name type="scientific">Paenibacillus oceani</name>
    <dbReference type="NCBI Taxonomy" id="2772510"/>
    <lineage>
        <taxon>Bacteria</taxon>
        <taxon>Bacillati</taxon>
        <taxon>Bacillota</taxon>
        <taxon>Bacilli</taxon>
        <taxon>Bacillales</taxon>
        <taxon>Paenibacillaceae</taxon>
        <taxon>Paenibacillus</taxon>
    </lineage>
</organism>
<keyword evidence="3" id="KW-1185">Reference proteome</keyword>
<sequence>MKIRPGLLTAAVLLPMLLTAGCGGGDGTSRTKSYQNDGYLGMTNTNPSLPLTPTYHTYEVDTRMMRDAVTPIAGVRNVRIVMNGANASIRVITAKGLSEQENERIRSEAAQALQHAVPRYNFKVTTRSE</sequence>
<protein>
    <recommendedName>
        <fullName evidence="4">Sporulation protein</fullName>
    </recommendedName>
</protein>
<feature type="chain" id="PRO_5038984033" description="Sporulation protein" evidence="1">
    <location>
        <begin position="21"/>
        <end position="129"/>
    </location>
</feature>
<proteinExistence type="predicted"/>
<feature type="signal peptide" evidence="1">
    <location>
        <begin position="1"/>
        <end position="20"/>
    </location>
</feature>
<dbReference type="Proteomes" id="UP000639396">
    <property type="component" value="Unassembled WGS sequence"/>
</dbReference>
<name>A0A927GYE8_9BACL</name>
<evidence type="ECO:0000313" key="2">
    <source>
        <dbReference type="EMBL" id="MBD2860374.1"/>
    </source>
</evidence>
<dbReference type="PROSITE" id="PS51257">
    <property type="entry name" value="PROKAR_LIPOPROTEIN"/>
    <property type="match status" value="1"/>
</dbReference>
<gene>
    <name evidence="2" type="ORF">IDH45_00040</name>
</gene>
<accession>A0A927GYE8</accession>
<evidence type="ECO:0000256" key="1">
    <source>
        <dbReference type="SAM" id="SignalP"/>
    </source>
</evidence>
<comment type="caution">
    <text evidence="2">The sequence shown here is derived from an EMBL/GenBank/DDBJ whole genome shotgun (WGS) entry which is preliminary data.</text>
</comment>
<reference evidence="2" key="1">
    <citation type="submission" date="2020-09" db="EMBL/GenBank/DDBJ databases">
        <title>A novel bacterium of genus Paenibacillus, isolated from South China Sea.</title>
        <authorList>
            <person name="Huang H."/>
            <person name="Mo K."/>
            <person name="Hu Y."/>
        </authorList>
    </citation>
    <scope>NUCLEOTIDE SEQUENCE</scope>
    <source>
        <strain evidence="2">IB182363</strain>
    </source>
</reference>
<keyword evidence="1" id="KW-0732">Signal</keyword>
<dbReference type="RefSeq" id="WP_190923497.1">
    <property type="nucleotide sequence ID" value="NZ_JACXJA010000001.1"/>
</dbReference>